<evidence type="ECO:0000313" key="2">
    <source>
        <dbReference type="EMBL" id="KIM36076.1"/>
    </source>
</evidence>
<reference evidence="2 3" key="1">
    <citation type="submission" date="2014-04" db="EMBL/GenBank/DDBJ databases">
        <authorList>
            <consortium name="DOE Joint Genome Institute"/>
            <person name="Kuo A."/>
            <person name="Gay G."/>
            <person name="Dore J."/>
            <person name="Kohler A."/>
            <person name="Nagy L.G."/>
            <person name="Floudas D."/>
            <person name="Copeland A."/>
            <person name="Barry K.W."/>
            <person name="Cichocki N."/>
            <person name="Veneault-Fourrey C."/>
            <person name="LaButti K."/>
            <person name="Lindquist E.A."/>
            <person name="Lipzen A."/>
            <person name="Lundell T."/>
            <person name="Morin E."/>
            <person name="Murat C."/>
            <person name="Sun H."/>
            <person name="Tunlid A."/>
            <person name="Henrissat B."/>
            <person name="Grigoriev I.V."/>
            <person name="Hibbett D.S."/>
            <person name="Martin F."/>
            <person name="Nordberg H.P."/>
            <person name="Cantor M.N."/>
            <person name="Hua S.X."/>
        </authorList>
    </citation>
    <scope>NUCLEOTIDE SEQUENCE [LARGE SCALE GENOMIC DNA]</scope>
    <source>
        <strain evidence="3">h7</strain>
    </source>
</reference>
<name>A0A0C3BX80_HEBCY</name>
<dbReference type="HOGENOM" id="CLU_096306_3_0_1"/>
<protein>
    <submittedName>
        <fullName evidence="2">Uncharacterized protein</fullName>
    </submittedName>
</protein>
<reference evidence="3" key="2">
    <citation type="submission" date="2015-01" db="EMBL/GenBank/DDBJ databases">
        <title>Evolutionary Origins and Diversification of the Mycorrhizal Mutualists.</title>
        <authorList>
            <consortium name="DOE Joint Genome Institute"/>
            <consortium name="Mycorrhizal Genomics Consortium"/>
            <person name="Kohler A."/>
            <person name="Kuo A."/>
            <person name="Nagy L.G."/>
            <person name="Floudas D."/>
            <person name="Copeland A."/>
            <person name="Barry K.W."/>
            <person name="Cichocki N."/>
            <person name="Veneault-Fourrey C."/>
            <person name="LaButti K."/>
            <person name="Lindquist E.A."/>
            <person name="Lipzen A."/>
            <person name="Lundell T."/>
            <person name="Morin E."/>
            <person name="Murat C."/>
            <person name="Riley R."/>
            <person name="Ohm R."/>
            <person name="Sun H."/>
            <person name="Tunlid A."/>
            <person name="Henrissat B."/>
            <person name="Grigoriev I.V."/>
            <person name="Hibbett D.S."/>
            <person name="Martin F."/>
        </authorList>
    </citation>
    <scope>NUCLEOTIDE SEQUENCE [LARGE SCALE GENOMIC DNA]</scope>
    <source>
        <strain evidence="3">h7</strain>
    </source>
</reference>
<sequence>FDVPKAQADGVLDDAAKELAALAVDLDIEEQISRENGSGEDNDEDEDDNTDGWTDVREELSDEEREALDKSLQPVRLVLLRKTAFAIKNSTTLILPRWYTLLDELKLNERIMPRDVSTRWNSTYDMLKFALHYRVALDAIAGERDM</sequence>
<dbReference type="EMBL" id="KN831809">
    <property type="protein sequence ID" value="KIM36076.1"/>
    <property type="molecule type" value="Genomic_DNA"/>
</dbReference>
<feature type="non-terminal residue" evidence="2">
    <location>
        <position position="146"/>
    </location>
</feature>
<organism evidence="2 3">
    <name type="scientific">Hebeloma cylindrosporum</name>
    <dbReference type="NCBI Taxonomy" id="76867"/>
    <lineage>
        <taxon>Eukaryota</taxon>
        <taxon>Fungi</taxon>
        <taxon>Dikarya</taxon>
        <taxon>Basidiomycota</taxon>
        <taxon>Agaricomycotina</taxon>
        <taxon>Agaricomycetes</taxon>
        <taxon>Agaricomycetidae</taxon>
        <taxon>Agaricales</taxon>
        <taxon>Agaricineae</taxon>
        <taxon>Hymenogastraceae</taxon>
        <taxon>Hebeloma</taxon>
    </lineage>
</organism>
<keyword evidence="3" id="KW-1185">Reference proteome</keyword>
<evidence type="ECO:0000256" key="1">
    <source>
        <dbReference type="SAM" id="MobiDB-lite"/>
    </source>
</evidence>
<feature type="compositionally biased region" description="Acidic residues" evidence="1">
    <location>
        <begin position="38"/>
        <end position="50"/>
    </location>
</feature>
<feature type="region of interest" description="Disordered" evidence="1">
    <location>
        <begin position="30"/>
        <end position="68"/>
    </location>
</feature>
<feature type="non-terminal residue" evidence="2">
    <location>
        <position position="1"/>
    </location>
</feature>
<dbReference type="OrthoDB" id="3252425at2759"/>
<proteinExistence type="predicted"/>
<dbReference type="Proteomes" id="UP000053424">
    <property type="component" value="Unassembled WGS sequence"/>
</dbReference>
<evidence type="ECO:0000313" key="3">
    <source>
        <dbReference type="Proteomes" id="UP000053424"/>
    </source>
</evidence>
<gene>
    <name evidence="2" type="ORF">M413DRAFT_46004</name>
</gene>
<accession>A0A0C3BX80</accession>
<dbReference type="AlphaFoldDB" id="A0A0C3BX80"/>